<evidence type="ECO:0000313" key="2">
    <source>
        <dbReference type="EMBL" id="KAJ7712812.1"/>
    </source>
</evidence>
<comment type="caution">
    <text evidence="2">The sequence shown here is derived from an EMBL/GenBank/DDBJ whole genome shotgun (WGS) entry which is preliminary data.</text>
</comment>
<accession>A0AAD7H5W8</accession>
<protein>
    <submittedName>
        <fullName evidence="2">Uncharacterized protein</fullName>
    </submittedName>
</protein>
<evidence type="ECO:0000313" key="3">
    <source>
        <dbReference type="EMBL" id="KAJ7712814.1"/>
    </source>
</evidence>
<keyword evidence="4" id="KW-1185">Reference proteome</keyword>
<proteinExistence type="predicted"/>
<name>A0AAD7H5W8_9AGAR</name>
<gene>
    <name evidence="2" type="ORF">B0H16DRAFT_1479119</name>
    <name evidence="3" type="ORF">B0H16DRAFT_1479121</name>
</gene>
<organism evidence="2 4">
    <name type="scientific">Mycena metata</name>
    <dbReference type="NCBI Taxonomy" id="1033252"/>
    <lineage>
        <taxon>Eukaryota</taxon>
        <taxon>Fungi</taxon>
        <taxon>Dikarya</taxon>
        <taxon>Basidiomycota</taxon>
        <taxon>Agaricomycotina</taxon>
        <taxon>Agaricomycetes</taxon>
        <taxon>Agaricomycetidae</taxon>
        <taxon>Agaricales</taxon>
        <taxon>Marasmiineae</taxon>
        <taxon>Mycenaceae</taxon>
        <taxon>Mycena</taxon>
    </lineage>
</organism>
<sequence length="301" mass="32646">MGTEKGKDEVGRMGWDELKWDGMGWGREGAARRGCMQHNNDRASNSVVHAAHQRAHAPACMCACCAEGLDAYSACTPTAHGTWSNARRRGRVVHRCTQGRKRRERGRQWRERKRGRVHENGRESAGGEEDGGDRVSTDMPATRCEGHGRANAAAVAPCRLDGGNTSTTAAGKSNRTLRYFTKRAVSTAPSPHPPTRCARESGGWWAFPGQIAHVHRVASRRVDERSPHPRCEPSQLQGRRRLDSLRRRHKLASACSPAPAGARSTTSGCNGLARCTHALSPCVNFLALRPVGIPGLGGVLA</sequence>
<evidence type="ECO:0000313" key="4">
    <source>
        <dbReference type="Proteomes" id="UP001215598"/>
    </source>
</evidence>
<dbReference type="Proteomes" id="UP001215598">
    <property type="component" value="Unassembled WGS sequence"/>
</dbReference>
<feature type="compositionally biased region" description="Basic residues" evidence="1">
    <location>
        <begin position="94"/>
        <end position="116"/>
    </location>
</feature>
<dbReference type="EMBL" id="JARKIB010000357">
    <property type="protein sequence ID" value="KAJ7712814.1"/>
    <property type="molecule type" value="Genomic_DNA"/>
</dbReference>
<dbReference type="EMBL" id="JARKIB010000357">
    <property type="protein sequence ID" value="KAJ7712812.1"/>
    <property type="molecule type" value="Genomic_DNA"/>
</dbReference>
<dbReference type="AlphaFoldDB" id="A0AAD7H5W8"/>
<feature type="region of interest" description="Disordered" evidence="1">
    <location>
        <begin position="94"/>
        <end position="144"/>
    </location>
</feature>
<evidence type="ECO:0000256" key="1">
    <source>
        <dbReference type="SAM" id="MobiDB-lite"/>
    </source>
</evidence>
<reference evidence="2" key="1">
    <citation type="submission" date="2023-03" db="EMBL/GenBank/DDBJ databases">
        <title>Massive genome expansion in bonnet fungi (Mycena s.s.) driven by repeated elements and novel gene families across ecological guilds.</title>
        <authorList>
            <consortium name="Lawrence Berkeley National Laboratory"/>
            <person name="Harder C.B."/>
            <person name="Miyauchi S."/>
            <person name="Viragh M."/>
            <person name="Kuo A."/>
            <person name="Thoen E."/>
            <person name="Andreopoulos B."/>
            <person name="Lu D."/>
            <person name="Skrede I."/>
            <person name="Drula E."/>
            <person name="Henrissat B."/>
            <person name="Morin E."/>
            <person name="Kohler A."/>
            <person name="Barry K."/>
            <person name="LaButti K."/>
            <person name="Morin E."/>
            <person name="Salamov A."/>
            <person name="Lipzen A."/>
            <person name="Mereny Z."/>
            <person name="Hegedus B."/>
            <person name="Baldrian P."/>
            <person name="Stursova M."/>
            <person name="Weitz H."/>
            <person name="Taylor A."/>
            <person name="Grigoriev I.V."/>
            <person name="Nagy L.G."/>
            <person name="Martin F."/>
            <person name="Kauserud H."/>
        </authorList>
    </citation>
    <scope>NUCLEOTIDE SEQUENCE</scope>
    <source>
        <strain evidence="2">CBHHK182m</strain>
    </source>
</reference>